<evidence type="ECO:0000256" key="3">
    <source>
        <dbReference type="ARBA" id="ARBA00022676"/>
    </source>
</evidence>
<feature type="compositionally biased region" description="Gly residues" evidence="8">
    <location>
        <begin position="309"/>
        <end position="327"/>
    </location>
</feature>
<feature type="region of interest" description="Disordered" evidence="8">
    <location>
        <begin position="591"/>
        <end position="749"/>
    </location>
</feature>
<accession>C4LH55</accession>
<dbReference type="InterPro" id="IPR056785">
    <property type="entry name" value="YkcA/B-like_C"/>
</dbReference>
<feature type="transmembrane region" description="Helical" evidence="9">
    <location>
        <begin position="511"/>
        <end position="533"/>
    </location>
</feature>
<proteinExistence type="predicted"/>
<gene>
    <name evidence="12" type="ordered locus">ckrop_0381</name>
</gene>
<dbReference type="HOGENOM" id="CLU_007261_1_0_11"/>
<evidence type="ECO:0000259" key="10">
    <source>
        <dbReference type="Pfam" id="PF13231"/>
    </source>
</evidence>
<feature type="compositionally biased region" description="Polar residues" evidence="8">
    <location>
        <begin position="631"/>
        <end position="669"/>
    </location>
</feature>
<dbReference type="GO" id="GO:0005886">
    <property type="term" value="C:plasma membrane"/>
    <property type="evidence" value="ECO:0007669"/>
    <property type="project" value="UniProtKB-SubCell"/>
</dbReference>
<feature type="compositionally biased region" description="Low complexity" evidence="8">
    <location>
        <begin position="716"/>
        <end position="725"/>
    </location>
</feature>
<dbReference type="GO" id="GO:0009103">
    <property type="term" value="P:lipopolysaccharide biosynthetic process"/>
    <property type="evidence" value="ECO:0007669"/>
    <property type="project" value="UniProtKB-ARBA"/>
</dbReference>
<feature type="region of interest" description="Disordered" evidence="8">
    <location>
        <begin position="348"/>
        <end position="378"/>
    </location>
</feature>
<evidence type="ECO:0000256" key="7">
    <source>
        <dbReference type="ARBA" id="ARBA00023136"/>
    </source>
</evidence>
<dbReference type="AlphaFoldDB" id="C4LH55"/>
<feature type="compositionally biased region" description="Gly residues" evidence="8">
    <location>
        <begin position="678"/>
        <end position="688"/>
    </location>
</feature>
<dbReference type="PANTHER" id="PTHR33908">
    <property type="entry name" value="MANNOSYLTRANSFERASE YKCB-RELATED"/>
    <property type="match status" value="1"/>
</dbReference>
<keyword evidence="4" id="KW-0808">Transferase</keyword>
<evidence type="ECO:0000256" key="5">
    <source>
        <dbReference type="ARBA" id="ARBA00022692"/>
    </source>
</evidence>
<feature type="transmembrane region" description="Helical" evidence="9">
    <location>
        <begin position="134"/>
        <end position="152"/>
    </location>
</feature>
<dbReference type="STRING" id="645127.ckrop_0381"/>
<feature type="transmembrane region" description="Helical" evidence="9">
    <location>
        <begin position="159"/>
        <end position="179"/>
    </location>
</feature>
<feature type="transmembrane region" description="Helical" evidence="9">
    <location>
        <begin position="480"/>
        <end position="499"/>
    </location>
</feature>
<evidence type="ECO:0000256" key="6">
    <source>
        <dbReference type="ARBA" id="ARBA00022989"/>
    </source>
</evidence>
<keyword evidence="2" id="KW-1003">Cell membrane</keyword>
<reference evidence="12 13" key="1">
    <citation type="journal article" date="2008" name="J. Biotechnol.">
        <title>Ultrafast pyrosequencing of Corynebacterium kroppenstedtii DSM44385 revealed insights into the physiology of a lipophilic corynebacterium that lacks mycolic acids.</title>
        <authorList>
            <person name="Tauch A."/>
            <person name="Schneider J."/>
            <person name="Szczepanowski R."/>
            <person name="Tilker A."/>
            <person name="Viehoever P."/>
            <person name="Gartemann K.-H."/>
            <person name="Arnold W."/>
            <person name="Blom J."/>
            <person name="Brinkrolf K."/>
            <person name="Brune I."/>
            <person name="Goetker S."/>
            <person name="Weisshaar B."/>
            <person name="Goesmann A."/>
            <person name="Droege M."/>
            <person name="Puehler A."/>
        </authorList>
    </citation>
    <scope>NUCLEOTIDE SEQUENCE [LARGE SCALE GENOMIC DNA]</scope>
    <source>
        <strain evidence="13">DSM 44385 / JCM 11950 / CIP 105744 / CCUG 35717</strain>
    </source>
</reference>
<feature type="transmembrane region" description="Helical" evidence="9">
    <location>
        <begin position="428"/>
        <end position="446"/>
    </location>
</feature>
<feature type="compositionally biased region" description="Low complexity" evidence="8">
    <location>
        <begin position="689"/>
        <end position="709"/>
    </location>
</feature>
<dbReference type="GO" id="GO:0010041">
    <property type="term" value="P:response to iron(III) ion"/>
    <property type="evidence" value="ECO:0007669"/>
    <property type="project" value="TreeGrafter"/>
</dbReference>
<sequence>MTMGIVKGAGGSHSETTHHRQHHTSVPQGPNTRENTTKSGLRAQVQGFPRGKELVGFIALLLGSAFLFMWELDNNNYGNDFYAAASQAGSKNWTAFLFGSSDWGNTITVDKTPLSLWPSALAIKIFGLNSWSVLVPYALLGVASVAVLWATVRRYAGSTAAFVSGIVLAITPVAVLMFRFNNPDAMLVLLMTCSVWAAMRCVETGKWRWAVLTGVFVGLGFLAKQGEVLLIIPALVVLLAVVSPRSWKVKLGQSLATVAAMVVSAGWYIVAVALWPSSSRPYIGGSTNNSIWELTLGYNGFSRLSGNGSAPGGGSGGGPGGAGGSAGQAGSSASDAAQGAAQGAASAATNGMGQAGSSGQMGNMPQGGSPGGGGHGGPTFSGEPSILRLFNEQLGGQATWLFIAALIALVMGIVLCGRAPLKNTKRGLYIGLGVWLLMCAGTFSFMEGTMHQYYTVAMVPPMAGLVGMGAADAWQHRDRLWVRAVSAVAILASGVTGFGVLRRASDSFPTWLPWAILAATVIGAVGWFALPWMSAAGARRHADGSASSISARALSFRVGVVGIVAAAMLAGPSAYSAYTIAHANTGSMVSAGPKSDSGMGGPGGGGPGGQGADGQGGDEQNTGDGQPDADGQNNTDGQSATDGQSSADGQSANGQDGASSPGQASSNGQNGRPDGTPPNGGNGQGMPGGPNSANGTDGTGTTSDNSSNGMPGGSSDGSNGSSAAGGKQGGSSSPGGPAQMTVSDTLKNKLKEDSDKYKWSAATIGSQGAASYQLATDTDVMPIGGFSGSDDAPTLDQFKKLVSEKKIHYFIADSGQGGAPGGNNEITSWVKEHFSATTIDGVTVYDLTQEKSS</sequence>
<dbReference type="InterPro" id="IPR050297">
    <property type="entry name" value="LipidA_mod_glycosyltrf_83"/>
</dbReference>
<dbReference type="OrthoDB" id="5241882at2"/>
<feature type="transmembrane region" description="Helical" evidence="9">
    <location>
        <begin position="54"/>
        <end position="72"/>
    </location>
</feature>
<feature type="transmembrane region" description="Helical" evidence="9">
    <location>
        <begin position="229"/>
        <end position="247"/>
    </location>
</feature>
<dbReference type="Pfam" id="PF13231">
    <property type="entry name" value="PMT_2"/>
    <property type="match status" value="1"/>
</dbReference>
<feature type="transmembrane region" description="Helical" evidence="9">
    <location>
        <begin position="254"/>
        <end position="275"/>
    </location>
</feature>
<keyword evidence="7 9" id="KW-0472">Membrane</keyword>
<name>C4LH55_CORK4</name>
<feature type="domain" description="Glycosyltransferase RgtA/B/C/D-like" evidence="10">
    <location>
        <begin position="110"/>
        <end position="265"/>
    </location>
</feature>
<dbReference type="EMBL" id="CP001620">
    <property type="protein sequence ID" value="ACR17160.1"/>
    <property type="molecule type" value="Genomic_DNA"/>
</dbReference>
<feature type="region of interest" description="Disordered" evidence="8">
    <location>
        <begin position="309"/>
        <end position="335"/>
    </location>
</feature>
<keyword evidence="6 9" id="KW-1133">Transmembrane helix</keyword>
<feature type="compositionally biased region" description="Gly residues" evidence="8">
    <location>
        <begin position="598"/>
        <end position="617"/>
    </location>
</feature>
<evidence type="ECO:0000313" key="12">
    <source>
        <dbReference type="EMBL" id="ACR17160.1"/>
    </source>
</evidence>
<dbReference type="Proteomes" id="UP000001473">
    <property type="component" value="Chromosome"/>
</dbReference>
<feature type="compositionally biased region" description="Low complexity" evidence="8">
    <location>
        <begin position="348"/>
        <end position="367"/>
    </location>
</feature>
<evidence type="ECO:0000259" key="11">
    <source>
        <dbReference type="Pfam" id="PF24878"/>
    </source>
</evidence>
<dbReference type="KEGG" id="ckp:ckrop_0381"/>
<feature type="transmembrane region" description="Helical" evidence="9">
    <location>
        <begin position="398"/>
        <end position="416"/>
    </location>
</feature>
<evidence type="ECO:0000256" key="1">
    <source>
        <dbReference type="ARBA" id="ARBA00004651"/>
    </source>
</evidence>
<keyword evidence="5 9" id="KW-0812">Transmembrane</keyword>
<comment type="subcellular location">
    <subcellularLocation>
        <location evidence="1">Cell membrane</location>
        <topology evidence="1">Multi-pass membrane protein</topology>
    </subcellularLocation>
</comment>
<evidence type="ECO:0000256" key="8">
    <source>
        <dbReference type="SAM" id="MobiDB-lite"/>
    </source>
</evidence>
<dbReference type="RefSeq" id="WP_012731048.1">
    <property type="nucleotide sequence ID" value="NC_012704.1"/>
</dbReference>
<dbReference type="PANTHER" id="PTHR33908:SF3">
    <property type="entry name" value="UNDECAPRENYL PHOSPHATE-ALPHA-4-AMINO-4-DEOXY-L-ARABINOSE ARABINOSYL TRANSFERASE"/>
    <property type="match status" value="1"/>
</dbReference>
<feature type="domain" description="Putative mannosyltransferase YkcA/B-like C-terminal" evidence="11">
    <location>
        <begin position="748"/>
        <end position="833"/>
    </location>
</feature>
<dbReference type="InterPro" id="IPR038731">
    <property type="entry name" value="RgtA/B/C-like"/>
</dbReference>
<feature type="region of interest" description="Disordered" evidence="8">
    <location>
        <begin position="1"/>
        <end position="38"/>
    </location>
</feature>
<keyword evidence="3" id="KW-0328">Glycosyltransferase</keyword>
<evidence type="ECO:0000256" key="2">
    <source>
        <dbReference type="ARBA" id="ARBA00022475"/>
    </source>
</evidence>
<keyword evidence="13" id="KW-1185">Reference proteome</keyword>
<dbReference type="eggNOG" id="COG1807">
    <property type="taxonomic scope" value="Bacteria"/>
</dbReference>
<feature type="compositionally biased region" description="Polar residues" evidence="8">
    <location>
        <begin position="24"/>
        <end position="38"/>
    </location>
</feature>
<organism evidence="12 13">
    <name type="scientific">Corynebacterium kroppenstedtii (strain DSM 44385 / JCM 11950 / CIP 105744 / CCUG 35717)</name>
    <dbReference type="NCBI Taxonomy" id="645127"/>
    <lineage>
        <taxon>Bacteria</taxon>
        <taxon>Bacillati</taxon>
        <taxon>Actinomycetota</taxon>
        <taxon>Actinomycetes</taxon>
        <taxon>Mycobacteriales</taxon>
        <taxon>Corynebacteriaceae</taxon>
        <taxon>Corynebacterium</taxon>
    </lineage>
</organism>
<evidence type="ECO:0000256" key="9">
    <source>
        <dbReference type="SAM" id="Phobius"/>
    </source>
</evidence>
<evidence type="ECO:0000313" key="13">
    <source>
        <dbReference type="Proteomes" id="UP000001473"/>
    </source>
</evidence>
<protein>
    <submittedName>
        <fullName evidence="12">Putative membrane protein</fullName>
    </submittedName>
</protein>
<evidence type="ECO:0000256" key="4">
    <source>
        <dbReference type="ARBA" id="ARBA00022679"/>
    </source>
</evidence>
<dbReference type="Pfam" id="PF24878">
    <property type="entry name" value="YkcB_C"/>
    <property type="match status" value="1"/>
</dbReference>
<feature type="compositionally biased region" description="Gly residues" evidence="8">
    <location>
        <begin position="368"/>
        <end position="378"/>
    </location>
</feature>
<dbReference type="GO" id="GO:0016763">
    <property type="term" value="F:pentosyltransferase activity"/>
    <property type="evidence" value="ECO:0007669"/>
    <property type="project" value="TreeGrafter"/>
</dbReference>
<feature type="transmembrane region" description="Helical" evidence="9">
    <location>
        <begin position="452"/>
        <end position="473"/>
    </location>
</feature>
<feature type="transmembrane region" description="Helical" evidence="9">
    <location>
        <begin position="554"/>
        <end position="575"/>
    </location>
</feature>